<dbReference type="Pfam" id="PF05975">
    <property type="entry name" value="EcsB"/>
    <property type="match status" value="1"/>
</dbReference>
<dbReference type="PATRIC" id="fig|137591.24.peg.2372"/>
<dbReference type="GO" id="GO:0016020">
    <property type="term" value="C:membrane"/>
    <property type="evidence" value="ECO:0007669"/>
    <property type="project" value="InterPro"/>
</dbReference>
<dbReference type="RefSeq" id="WP_043942046.1">
    <property type="nucleotide sequence ID" value="NZ_JWHT01000084.1"/>
</dbReference>
<feature type="transmembrane region" description="Helical" evidence="1">
    <location>
        <begin position="21"/>
        <end position="45"/>
    </location>
</feature>
<keyword evidence="1" id="KW-1133">Transmembrane helix</keyword>
<reference evidence="2 3" key="1">
    <citation type="journal article" date="2015" name="Microbiology (Mosc.)">
        <title>Genomics of the Weissella cibaria species with an examination of its metabolic traits.</title>
        <authorList>
            <person name="Lynch K.M."/>
            <person name="Lucid A."/>
            <person name="Arendt E.K."/>
            <person name="Sleator R.D."/>
            <person name="Lucey B."/>
            <person name="Coffey A."/>
        </authorList>
    </citation>
    <scope>NUCLEOTIDE SEQUENCE [LARGE SCALE GENOMIC DNA]</scope>
    <source>
        <strain evidence="2 3">AB3b</strain>
    </source>
</reference>
<feature type="transmembrane region" description="Helical" evidence="1">
    <location>
        <begin position="51"/>
        <end position="73"/>
    </location>
</feature>
<feature type="transmembrane region" description="Helical" evidence="1">
    <location>
        <begin position="104"/>
        <end position="126"/>
    </location>
</feature>
<dbReference type="AlphaFoldDB" id="A0A0D1K2U5"/>
<feature type="transmembrane region" description="Helical" evidence="1">
    <location>
        <begin position="302"/>
        <end position="325"/>
    </location>
</feature>
<evidence type="ECO:0000313" key="3">
    <source>
        <dbReference type="Proteomes" id="UP000032289"/>
    </source>
</evidence>
<feature type="transmembrane region" description="Helical" evidence="1">
    <location>
        <begin position="262"/>
        <end position="281"/>
    </location>
</feature>
<proteinExistence type="predicted"/>
<evidence type="ECO:0000313" key="2">
    <source>
        <dbReference type="EMBL" id="KIU19294.1"/>
    </source>
</evidence>
<dbReference type="Proteomes" id="UP000032289">
    <property type="component" value="Unassembled WGS sequence"/>
</dbReference>
<dbReference type="InterPro" id="IPR010288">
    <property type="entry name" value="EcsB_ABC"/>
</dbReference>
<dbReference type="PIRSF" id="PIRSF037259">
    <property type="entry name" value="EcsB_ABC"/>
    <property type="match status" value="1"/>
</dbReference>
<feature type="transmembrane region" description="Helical" evidence="1">
    <location>
        <begin position="238"/>
        <end position="256"/>
    </location>
</feature>
<name>A0A0D1K2U5_9LACO</name>
<feature type="transmembrane region" description="Helical" evidence="1">
    <location>
        <begin position="331"/>
        <end position="351"/>
    </location>
</feature>
<sequence>MDKRHLFQQRWTQQWRLFSKYLRYVFNDHAVLALFFLLGAAGLAYRNLWQHAPITLGTKALLLIILVITLVIFKTPANFLKPADPVFLMGDETALRRLFKTATLYSAVVNGVMQFIMTLLLWPMMFRLLTPYLSVVILVTLVLVITKIILTITAAKRIAMYRQAEAGDMIDWRALIANEEKRLNSILGFFNLFIDVPGQRPSIKRHRWADRFIHNWPGHRQNPLVKLMVTTFVRQSQFAGVWVRLTAIGIVAGLVTTGRLQTALYAILIYLIVLQILPLVASHQQLVFDHLFPVTIGQRQQAFRFAITPWLILTIMIWSLVGFATTPSVTLLLQNVIGLVVVGGILVFWYTNRRIANTFRRRNSRAFTK</sequence>
<evidence type="ECO:0000256" key="1">
    <source>
        <dbReference type="SAM" id="Phobius"/>
    </source>
</evidence>
<comment type="caution">
    <text evidence="2">The sequence shown here is derived from an EMBL/GenBank/DDBJ whole genome shotgun (WGS) entry which is preliminary data.</text>
</comment>
<protein>
    <submittedName>
        <fullName evidence="2">Putative ABC-type exoprotein transport system, permease component</fullName>
    </submittedName>
</protein>
<organism evidence="2 3">
    <name type="scientific">Weissella cibaria</name>
    <dbReference type="NCBI Taxonomy" id="137591"/>
    <lineage>
        <taxon>Bacteria</taxon>
        <taxon>Bacillati</taxon>
        <taxon>Bacillota</taxon>
        <taxon>Bacilli</taxon>
        <taxon>Lactobacillales</taxon>
        <taxon>Lactobacillaceae</taxon>
        <taxon>Weissella</taxon>
    </lineage>
</organism>
<gene>
    <name evidence="2" type="ORF">ab3b_02414</name>
</gene>
<accession>A0A0D1K2U5</accession>
<dbReference type="EMBL" id="JWHT01000084">
    <property type="protein sequence ID" value="KIU19294.1"/>
    <property type="molecule type" value="Genomic_DNA"/>
</dbReference>
<keyword evidence="1" id="KW-0472">Membrane</keyword>
<feature type="transmembrane region" description="Helical" evidence="1">
    <location>
        <begin position="132"/>
        <end position="155"/>
    </location>
</feature>
<keyword evidence="1" id="KW-0812">Transmembrane</keyword>